<evidence type="ECO:0000256" key="4">
    <source>
        <dbReference type="ARBA" id="ARBA00022741"/>
    </source>
</evidence>
<protein>
    <recommendedName>
        <fullName evidence="9">Pycsar effector protein domain-containing protein</fullName>
    </recommendedName>
</protein>
<keyword evidence="4" id="KW-0547">Nucleotide-binding</keyword>
<evidence type="ECO:0000256" key="2">
    <source>
        <dbReference type="ARBA" id="ARBA00022475"/>
    </source>
</evidence>
<proteinExistence type="predicted"/>
<evidence type="ECO:0000313" key="11">
    <source>
        <dbReference type="Proteomes" id="UP001597024"/>
    </source>
</evidence>
<keyword evidence="6" id="KW-0051">Antiviral defense</keyword>
<sequence>GFVAHARRACPTDLLACLTPSADGAEEAERLSAEVWRQSRLTLAKYRTIRAAVWLLIAATTVVAFALLLS</sequence>
<evidence type="ECO:0000256" key="6">
    <source>
        <dbReference type="ARBA" id="ARBA00023118"/>
    </source>
</evidence>
<feature type="non-terminal residue" evidence="10">
    <location>
        <position position="1"/>
    </location>
</feature>
<keyword evidence="11" id="KW-1185">Reference proteome</keyword>
<evidence type="ECO:0000256" key="3">
    <source>
        <dbReference type="ARBA" id="ARBA00022692"/>
    </source>
</evidence>
<evidence type="ECO:0000256" key="8">
    <source>
        <dbReference type="SAM" id="Phobius"/>
    </source>
</evidence>
<dbReference type="InterPro" id="IPR043760">
    <property type="entry name" value="PycTM_dom"/>
</dbReference>
<evidence type="ECO:0000259" key="9">
    <source>
        <dbReference type="Pfam" id="PF18967"/>
    </source>
</evidence>
<keyword evidence="5 8" id="KW-1133">Transmembrane helix</keyword>
<evidence type="ECO:0000256" key="5">
    <source>
        <dbReference type="ARBA" id="ARBA00022989"/>
    </source>
</evidence>
<evidence type="ECO:0000256" key="1">
    <source>
        <dbReference type="ARBA" id="ARBA00004236"/>
    </source>
</evidence>
<feature type="domain" description="Pycsar effector protein" evidence="9">
    <location>
        <begin position="7"/>
        <end position="69"/>
    </location>
</feature>
<dbReference type="Proteomes" id="UP001597024">
    <property type="component" value="Unassembled WGS sequence"/>
</dbReference>
<keyword evidence="3 8" id="KW-0812">Transmembrane</keyword>
<dbReference type="Pfam" id="PF18967">
    <property type="entry name" value="PycTM"/>
    <property type="match status" value="1"/>
</dbReference>
<accession>A0ABW3E460</accession>
<feature type="transmembrane region" description="Helical" evidence="8">
    <location>
        <begin position="49"/>
        <end position="69"/>
    </location>
</feature>
<comment type="subcellular location">
    <subcellularLocation>
        <location evidence="1">Cell membrane</location>
    </subcellularLocation>
</comment>
<name>A0ABW3E460_9ACTN</name>
<organism evidence="10 11">
    <name type="scientific">Streptosporangium algeriense</name>
    <dbReference type="NCBI Taxonomy" id="1682748"/>
    <lineage>
        <taxon>Bacteria</taxon>
        <taxon>Bacillati</taxon>
        <taxon>Actinomycetota</taxon>
        <taxon>Actinomycetes</taxon>
        <taxon>Streptosporangiales</taxon>
        <taxon>Streptosporangiaceae</taxon>
        <taxon>Streptosporangium</taxon>
    </lineage>
</organism>
<keyword evidence="7 8" id="KW-0472">Membrane</keyword>
<evidence type="ECO:0000256" key="7">
    <source>
        <dbReference type="ARBA" id="ARBA00023136"/>
    </source>
</evidence>
<dbReference type="EMBL" id="JBHTHX010002733">
    <property type="protein sequence ID" value="MFD0890861.1"/>
    <property type="molecule type" value="Genomic_DNA"/>
</dbReference>
<evidence type="ECO:0000313" key="10">
    <source>
        <dbReference type="EMBL" id="MFD0890861.1"/>
    </source>
</evidence>
<gene>
    <name evidence="10" type="ORF">ACFQ08_40475</name>
</gene>
<reference evidence="11" key="1">
    <citation type="journal article" date="2019" name="Int. J. Syst. Evol. Microbiol.">
        <title>The Global Catalogue of Microorganisms (GCM) 10K type strain sequencing project: providing services to taxonomists for standard genome sequencing and annotation.</title>
        <authorList>
            <consortium name="The Broad Institute Genomics Platform"/>
            <consortium name="The Broad Institute Genome Sequencing Center for Infectious Disease"/>
            <person name="Wu L."/>
            <person name="Ma J."/>
        </authorList>
    </citation>
    <scope>NUCLEOTIDE SEQUENCE [LARGE SCALE GENOMIC DNA]</scope>
    <source>
        <strain evidence="11">CCUG 62974</strain>
    </source>
</reference>
<keyword evidence="2" id="KW-1003">Cell membrane</keyword>
<comment type="caution">
    <text evidence="10">The sequence shown here is derived from an EMBL/GenBank/DDBJ whole genome shotgun (WGS) entry which is preliminary data.</text>
</comment>